<comment type="caution">
    <text evidence="2">The sequence shown here is derived from an EMBL/GenBank/DDBJ whole genome shotgun (WGS) entry which is preliminary data.</text>
</comment>
<accession>A0A8J2I820</accession>
<feature type="compositionally biased region" description="Basic and acidic residues" evidence="1">
    <location>
        <begin position="155"/>
        <end position="190"/>
    </location>
</feature>
<gene>
    <name evidence="2" type="ORF">ALTATR162_LOCUS4336</name>
</gene>
<keyword evidence="3" id="KW-1185">Reference proteome</keyword>
<feature type="compositionally biased region" description="Low complexity" evidence="1">
    <location>
        <begin position="191"/>
        <end position="200"/>
    </location>
</feature>
<reference evidence="2" key="1">
    <citation type="submission" date="2021-05" db="EMBL/GenBank/DDBJ databases">
        <authorList>
            <person name="Stam R."/>
        </authorList>
    </citation>
    <scope>NUCLEOTIDE SEQUENCE</scope>
    <source>
        <strain evidence="2">CS162</strain>
    </source>
</reference>
<dbReference type="Proteomes" id="UP000676310">
    <property type="component" value="Unassembled WGS sequence"/>
</dbReference>
<protein>
    <submittedName>
        <fullName evidence="2">Uncharacterized protein</fullName>
    </submittedName>
</protein>
<dbReference type="RefSeq" id="XP_043167882.1">
    <property type="nucleotide sequence ID" value="XM_043311947.1"/>
</dbReference>
<feature type="compositionally biased region" description="Low complexity" evidence="1">
    <location>
        <begin position="44"/>
        <end position="60"/>
    </location>
</feature>
<dbReference type="GeneID" id="67015992"/>
<proteinExistence type="predicted"/>
<organism evidence="2 3">
    <name type="scientific">Alternaria atra</name>
    <dbReference type="NCBI Taxonomy" id="119953"/>
    <lineage>
        <taxon>Eukaryota</taxon>
        <taxon>Fungi</taxon>
        <taxon>Dikarya</taxon>
        <taxon>Ascomycota</taxon>
        <taxon>Pezizomycotina</taxon>
        <taxon>Dothideomycetes</taxon>
        <taxon>Pleosporomycetidae</taxon>
        <taxon>Pleosporales</taxon>
        <taxon>Pleosporineae</taxon>
        <taxon>Pleosporaceae</taxon>
        <taxon>Alternaria</taxon>
        <taxon>Alternaria sect. Ulocladioides</taxon>
    </lineage>
</organism>
<evidence type="ECO:0000313" key="2">
    <source>
        <dbReference type="EMBL" id="CAG5156539.1"/>
    </source>
</evidence>
<evidence type="ECO:0000256" key="1">
    <source>
        <dbReference type="SAM" id="MobiDB-lite"/>
    </source>
</evidence>
<dbReference type="EMBL" id="CAJRGZ010000017">
    <property type="protein sequence ID" value="CAG5156539.1"/>
    <property type="molecule type" value="Genomic_DNA"/>
</dbReference>
<dbReference type="AlphaFoldDB" id="A0A8J2I820"/>
<feature type="compositionally biased region" description="Basic and acidic residues" evidence="1">
    <location>
        <begin position="113"/>
        <end position="127"/>
    </location>
</feature>
<sequence>MPRNGDGSGDNGPIEGHELLHGASGDKTLQHTKHVAPMPEQEAGDALPGMGAGGAAAPIADDAEQFGVNEPKKDPLEEEDEEPTPDHLKTNTSSSNNKKRTEPHHSATSPERSQLDQKFTKLDRDEVNIATSSTKGQEMDARAQRVADATNKSKGAGDEIVKKHGGHADVEELHGATSLEHGDKSKDSGSAKKGAQNEKSGSGKGGKGSEGGEDISLGDKVAREQAKKFGANIDV</sequence>
<feature type="region of interest" description="Disordered" evidence="1">
    <location>
        <begin position="1"/>
        <end position="235"/>
    </location>
</feature>
<name>A0A8J2I820_9PLEO</name>
<evidence type="ECO:0000313" key="3">
    <source>
        <dbReference type="Proteomes" id="UP000676310"/>
    </source>
</evidence>
<dbReference type="OrthoDB" id="3693675at2759"/>
<feature type="compositionally biased region" description="Gly residues" evidence="1">
    <location>
        <begin position="1"/>
        <end position="10"/>
    </location>
</feature>